<evidence type="ECO:0000313" key="2">
    <source>
        <dbReference type="Proteomes" id="UP000078512"/>
    </source>
</evidence>
<evidence type="ECO:0000313" key="1">
    <source>
        <dbReference type="EMBL" id="OAQ23065.1"/>
    </source>
</evidence>
<dbReference type="AlphaFoldDB" id="A0A197JD76"/>
<gene>
    <name evidence="1" type="ORF">K457DRAFT_25443</name>
</gene>
<name>A0A197JD76_9FUNG</name>
<organism evidence="1 2">
    <name type="scientific">Linnemannia elongata AG-77</name>
    <dbReference type="NCBI Taxonomy" id="1314771"/>
    <lineage>
        <taxon>Eukaryota</taxon>
        <taxon>Fungi</taxon>
        <taxon>Fungi incertae sedis</taxon>
        <taxon>Mucoromycota</taxon>
        <taxon>Mortierellomycotina</taxon>
        <taxon>Mortierellomycetes</taxon>
        <taxon>Mortierellales</taxon>
        <taxon>Mortierellaceae</taxon>
        <taxon>Linnemannia</taxon>
    </lineage>
</organism>
<proteinExistence type="predicted"/>
<accession>A0A197JD76</accession>
<dbReference type="EMBL" id="KV442131">
    <property type="protein sequence ID" value="OAQ23065.1"/>
    <property type="molecule type" value="Genomic_DNA"/>
</dbReference>
<keyword evidence="2" id="KW-1185">Reference proteome</keyword>
<dbReference type="OrthoDB" id="2311564at2759"/>
<sequence>MLSLASATKCFCLQNSGADTRLGLNRLACQRAGHDFHPDGCYVATTNGCGVPPQGPEINQMINACKSLGGDWSAAALMKPQTSALFFLITLLSALLTLTSATKCFCLRNNGGDTPLGLNRLACQRAGHDFHEDGCYVATTNGCAVPPQGPEINQMIDACKSLEGDWSNGYLNCSC</sequence>
<reference evidence="1 2" key="1">
    <citation type="submission" date="2016-05" db="EMBL/GenBank/DDBJ databases">
        <title>Genome sequencing reveals origins of a unique bacterial endosymbiosis in the earliest lineages of terrestrial Fungi.</title>
        <authorList>
            <consortium name="DOE Joint Genome Institute"/>
            <person name="Uehling J."/>
            <person name="Gryganskyi A."/>
            <person name="Hameed K."/>
            <person name="Tschaplinski T."/>
            <person name="Misztal P."/>
            <person name="Wu S."/>
            <person name="Desiro A."/>
            <person name="Vande Pol N."/>
            <person name="Du Z.-Y."/>
            <person name="Zienkiewicz A."/>
            <person name="Zienkiewicz K."/>
            <person name="Morin E."/>
            <person name="Tisserant E."/>
            <person name="Splivallo R."/>
            <person name="Hainaut M."/>
            <person name="Henrissat B."/>
            <person name="Ohm R."/>
            <person name="Kuo A."/>
            <person name="Yan J."/>
            <person name="Lipzen A."/>
            <person name="Nolan M."/>
            <person name="Labutti K."/>
            <person name="Barry K."/>
            <person name="Goldstein A."/>
            <person name="Labbe J."/>
            <person name="Schadt C."/>
            <person name="Tuskan G."/>
            <person name="Grigoriev I."/>
            <person name="Martin F."/>
            <person name="Vilgalys R."/>
            <person name="Bonito G."/>
        </authorList>
    </citation>
    <scope>NUCLEOTIDE SEQUENCE [LARGE SCALE GENOMIC DNA]</scope>
    <source>
        <strain evidence="1 2">AG-77</strain>
    </source>
</reference>
<protein>
    <submittedName>
        <fullName evidence="1">Uncharacterized protein</fullName>
    </submittedName>
</protein>
<dbReference type="Proteomes" id="UP000078512">
    <property type="component" value="Unassembled WGS sequence"/>
</dbReference>